<keyword evidence="8" id="KW-0406">Ion transport</keyword>
<keyword evidence="10" id="KW-0739">Sodium transport</keyword>
<keyword evidence="9 12" id="KW-0472">Membrane</keyword>
<evidence type="ECO:0000256" key="1">
    <source>
        <dbReference type="ARBA" id="ARBA00004141"/>
    </source>
</evidence>
<feature type="signal peptide" evidence="13">
    <location>
        <begin position="1"/>
        <end position="23"/>
    </location>
</feature>
<keyword evidence="6 12" id="KW-1133">Transmembrane helix</keyword>
<feature type="transmembrane region" description="Helical" evidence="12">
    <location>
        <begin position="457"/>
        <end position="477"/>
    </location>
</feature>
<feature type="region of interest" description="Disordered" evidence="11">
    <location>
        <begin position="1107"/>
        <end position="1185"/>
    </location>
</feature>
<evidence type="ECO:0000313" key="16">
    <source>
        <dbReference type="Proteomes" id="UP000235388"/>
    </source>
</evidence>
<feature type="transmembrane region" description="Helical" evidence="12">
    <location>
        <begin position="236"/>
        <end position="258"/>
    </location>
</feature>
<keyword evidence="3" id="KW-0813">Transport</keyword>
<dbReference type="OrthoDB" id="2190219at2759"/>
<feature type="compositionally biased region" description="Basic and acidic residues" evidence="11">
    <location>
        <begin position="931"/>
        <end position="948"/>
    </location>
</feature>
<comment type="caution">
    <text evidence="15">The sequence shown here is derived from an EMBL/GenBank/DDBJ whole genome shotgun (WGS) entry which is preliminary data.</text>
</comment>
<feature type="region of interest" description="Disordered" evidence="11">
    <location>
        <begin position="800"/>
        <end position="845"/>
    </location>
</feature>
<feature type="compositionally biased region" description="Basic and acidic residues" evidence="11">
    <location>
        <begin position="699"/>
        <end position="711"/>
    </location>
</feature>
<dbReference type="PANTHER" id="PTHR31382:SF4">
    <property type="entry name" value="NA(+)_H(+) ANTIPORTER"/>
    <property type="match status" value="1"/>
</dbReference>
<feature type="compositionally biased region" description="Polar residues" evidence="11">
    <location>
        <begin position="824"/>
        <end position="845"/>
    </location>
</feature>
<protein>
    <recommendedName>
        <fullName evidence="14">Cation/H+ exchanger transmembrane domain-containing protein</fullName>
    </recommendedName>
</protein>
<dbReference type="GO" id="GO:0120029">
    <property type="term" value="P:proton export across plasma membrane"/>
    <property type="evidence" value="ECO:0007669"/>
    <property type="project" value="InterPro"/>
</dbReference>
<evidence type="ECO:0000256" key="10">
    <source>
        <dbReference type="ARBA" id="ARBA00023201"/>
    </source>
</evidence>
<feature type="chain" id="PRO_5014685244" description="Cation/H+ exchanger transmembrane domain-containing protein" evidence="13">
    <location>
        <begin position="24"/>
        <end position="1185"/>
    </location>
</feature>
<dbReference type="GO" id="GO:0005886">
    <property type="term" value="C:plasma membrane"/>
    <property type="evidence" value="ECO:0007669"/>
    <property type="project" value="InterPro"/>
</dbReference>
<proteinExistence type="inferred from homology"/>
<feature type="compositionally biased region" description="Acidic residues" evidence="11">
    <location>
        <begin position="1176"/>
        <end position="1185"/>
    </location>
</feature>
<feature type="compositionally biased region" description="Basic and acidic residues" evidence="11">
    <location>
        <begin position="875"/>
        <end position="892"/>
    </location>
</feature>
<comment type="subcellular location">
    <subcellularLocation>
        <location evidence="1">Membrane</location>
        <topology evidence="1">Multi-pass membrane protein</topology>
    </subcellularLocation>
</comment>
<feature type="transmembrane region" description="Helical" evidence="12">
    <location>
        <begin position="169"/>
        <end position="188"/>
    </location>
</feature>
<dbReference type="GO" id="GO:0030007">
    <property type="term" value="P:intracellular potassium ion homeostasis"/>
    <property type="evidence" value="ECO:0007669"/>
    <property type="project" value="TreeGrafter"/>
</dbReference>
<feature type="compositionally biased region" description="Basic and acidic residues" evidence="11">
    <location>
        <begin position="594"/>
        <end position="616"/>
    </location>
</feature>
<dbReference type="GO" id="GO:0042391">
    <property type="term" value="P:regulation of membrane potential"/>
    <property type="evidence" value="ECO:0007669"/>
    <property type="project" value="InterPro"/>
</dbReference>
<evidence type="ECO:0000256" key="11">
    <source>
        <dbReference type="SAM" id="MobiDB-lite"/>
    </source>
</evidence>
<feature type="transmembrane region" description="Helical" evidence="12">
    <location>
        <begin position="308"/>
        <end position="328"/>
    </location>
</feature>
<evidence type="ECO:0000313" key="15">
    <source>
        <dbReference type="EMBL" id="PLW11040.1"/>
    </source>
</evidence>
<accession>A0A2N5SCT0</accession>
<comment type="similarity">
    <text evidence="2">Belongs to the fungal Na(+)/H(+) exchanger family.</text>
</comment>
<dbReference type="FunFam" id="1.20.1530.20:FF:000015">
    <property type="entry name" value="Na(+)/H(+) antiporter 2"/>
    <property type="match status" value="1"/>
</dbReference>
<feature type="compositionally biased region" description="Polar residues" evidence="11">
    <location>
        <begin position="662"/>
        <end position="675"/>
    </location>
</feature>
<evidence type="ECO:0000256" key="5">
    <source>
        <dbReference type="ARBA" id="ARBA00022692"/>
    </source>
</evidence>
<evidence type="ECO:0000256" key="6">
    <source>
        <dbReference type="ARBA" id="ARBA00022989"/>
    </source>
</evidence>
<organism evidence="15 16">
    <name type="scientific">Puccinia coronata f. sp. avenae</name>
    <dbReference type="NCBI Taxonomy" id="200324"/>
    <lineage>
        <taxon>Eukaryota</taxon>
        <taxon>Fungi</taxon>
        <taxon>Dikarya</taxon>
        <taxon>Basidiomycota</taxon>
        <taxon>Pucciniomycotina</taxon>
        <taxon>Pucciniomycetes</taxon>
        <taxon>Pucciniales</taxon>
        <taxon>Pucciniaceae</taxon>
        <taxon>Puccinia</taxon>
    </lineage>
</organism>
<feature type="transmembrane region" description="Helical" evidence="12">
    <location>
        <begin position="432"/>
        <end position="451"/>
    </location>
</feature>
<feature type="transmembrane region" description="Helical" evidence="12">
    <location>
        <begin position="542"/>
        <end position="565"/>
    </location>
</feature>
<dbReference type="InterPro" id="IPR004712">
    <property type="entry name" value="Na+/H+_antiporter_fungi"/>
</dbReference>
<feature type="compositionally biased region" description="Acidic residues" evidence="11">
    <location>
        <begin position="949"/>
        <end position="965"/>
    </location>
</feature>
<keyword evidence="5 12" id="KW-0812">Transmembrane</keyword>
<dbReference type="EMBL" id="PGCJ01001036">
    <property type="protein sequence ID" value="PLW11040.1"/>
    <property type="molecule type" value="Genomic_DNA"/>
</dbReference>
<feature type="transmembrane region" description="Helical" evidence="12">
    <location>
        <begin position="498"/>
        <end position="522"/>
    </location>
</feature>
<evidence type="ECO:0000256" key="9">
    <source>
        <dbReference type="ARBA" id="ARBA00023136"/>
    </source>
</evidence>
<evidence type="ECO:0000256" key="3">
    <source>
        <dbReference type="ARBA" id="ARBA00022448"/>
    </source>
</evidence>
<feature type="domain" description="Cation/H+ exchanger transmembrane" evidence="14">
    <location>
        <begin position="159"/>
        <end position="562"/>
    </location>
</feature>
<dbReference type="Proteomes" id="UP000235388">
    <property type="component" value="Unassembled WGS sequence"/>
</dbReference>
<feature type="transmembrane region" description="Helical" evidence="12">
    <location>
        <begin position="340"/>
        <end position="362"/>
    </location>
</feature>
<gene>
    <name evidence="15" type="ORF">PCANC_20507</name>
</gene>
<feature type="transmembrane region" description="Helical" evidence="12">
    <location>
        <begin position="382"/>
        <end position="398"/>
    </location>
</feature>
<feature type="transmembrane region" description="Helical" evidence="12">
    <location>
        <begin position="208"/>
        <end position="224"/>
    </location>
</feature>
<dbReference type="GO" id="GO:0015385">
    <property type="term" value="F:sodium:proton antiporter activity"/>
    <property type="evidence" value="ECO:0007669"/>
    <property type="project" value="InterPro"/>
</dbReference>
<keyword evidence="7" id="KW-0915">Sodium</keyword>
<feature type="transmembrane region" description="Helical" evidence="12">
    <location>
        <begin position="142"/>
        <end position="162"/>
    </location>
</feature>
<dbReference type="GO" id="GO:0036376">
    <property type="term" value="P:sodium ion export across plasma membrane"/>
    <property type="evidence" value="ECO:0007669"/>
    <property type="project" value="InterPro"/>
</dbReference>
<feature type="compositionally biased region" description="Polar residues" evidence="11">
    <location>
        <begin position="1107"/>
        <end position="1124"/>
    </location>
</feature>
<evidence type="ECO:0000256" key="13">
    <source>
        <dbReference type="SAM" id="SignalP"/>
    </source>
</evidence>
<evidence type="ECO:0000256" key="2">
    <source>
        <dbReference type="ARBA" id="ARBA00005248"/>
    </source>
</evidence>
<dbReference type="STRING" id="200324.A0A2N5SCT0"/>
<feature type="compositionally biased region" description="Basic residues" evidence="11">
    <location>
        <begin position="994"/>
        <end position="1003"/>
    </location>
</feature>
<feature type="compositionally biased region" description="Basic and acidic residues" evidence="11">
    <location>
        <begin position="637"/>
        <end position="657"/>
    </location>
</feature>
<reference evidence="15 16" key="1">
    <citation type="submission" date="2017-11" db="EMBL/GenBank/DDBJ databases">
        <title>De novo assembly and phasing of dikaryotic genomes from two isolates of Puccinia coronata f. sp. avenae, the causal agent of oat crown rust.</title>
        <authorList>
            <person name="Miller M.E."/>
            <person name="Zhang Y."/>
            <person name="Omidvar V."/>
            <person name="Sperschneider J."/>
            <person name="Schwessinger B."/>
            <person name="Raley C."/>
            <person name="Palmer J.M."/>
            <person name="Garnica D."/>
            <person name="Upadhyaya N."/>
            <person name="Rathjen J."/>
            <person name="Taylor J.M."/>
            <person name="Park R.F."/>
            <person name="Dodds P.N."/>
            <person name="Hirsch C.D."/>
            <person name="Kianian S.F."/>
            <person name="Figueroa M."/>
        </authorList>
    </citation>
    <scope>NUCLEOTIDE SEQUENCE [LARGE SCALE GENOMIC DNA]</scope>
    <source>
        <strain evidence="15">12NC29</strain>
    </source>
</reference>
<feature type="compositionally biased region" description="Basic residues" evidence="11">
    <location>
        <begin position="1068"/>
        <end position="1081"/>
    </location>
</feature>
<evidence type="ECO:0000259" key="14">
    <source>
        <dbReference type="Pfam" id="PF00999"/>
    </source>
</evidence>
<feature type="region of interest" description="Disordered" evidence="11">
    <location>
        <begin position="875"/>
        <end position="1093"/>
    </location>
</feature>
<evidence type="ECO:0000256" key="12">
    <source>
        <dbReference type="SAM" id="Phobius"/>
    </source>
</evidence>
<keyword evidence="4" id="KW-0050">Antiport</keyword>
<keyword evidence="13" id="KW-0732">Signal</keyword>
<feature type="transmembrane region" description="Helical" evidence="12">
    <location>
        <begin position="264"/>
        <end position="287"/>
    </location>
</feature>
<dbReference type="InterPro" id="IPR006153">
    <property type="entry name" value="Cation/H_exchanger_TM"/>
</dbReference>
<name>A0A2N5SCT0_9BASI</name>
<feature type="region of interest" description="Disordered" evidence="11">
    <location>
        <begin position="590"/>
        <end position="711"/>
    </location>
</feature>
<feature type="compositionally biased region" description="Polar residues" evidence="11">
    <location>
        <begin position="1131"/>
        <end position="1144"/>
    </location>
</feature>
<dbReference type="Pfam" id="PF00999">
    <property type="entry name" value="Na_H_Exchanger"/>
    <property type="match status" value="1"/>
</dbReference>
<dbReference type="AlphaFoldDB" id="A0A2N5SCT0"/>
<dbReference type="PANTHER" id="PTHR31382">
    <property type="entry name" value="NA(+)/H(+) ANTIPORTER"/>
    <property type="match status" value="1"/>
</dbReference>
<sequence length="1185" mass="129679">MKMKMKMGCSCIALACLFSLLLADQFPSVLCSPTANHSTPSTIHIHSPYDSIAPSPAWHQLPIGWFASDRILNKLVTRQTNTPQHASLIVPFTIHSHAKRQVPNPRGTINSEFRNNSVNAGAGSIEHSHEELFKIVPEVHNIYLALALIPAFIVFFGCFSAFVKERLYIGESTISVVFGILLGPYASGVFDPRSWGAGRNFDDLTLELTRIVVALSVFAVGVELPKAYILRHWKSLAVLLGPAMLFGWIVSGALIYALVPALTFLQALVIAAAVTPTDPVLAASVVGKGKYAQKHVPAHLRHLLQAESGCNDGAAFPFLYLAMFLLMREETGVGLVIGKWLLLVVLYQILLGIVIGVAIGILARKTLKFCKRRSMIDKESMVAMYVALALLTTGVTALAGSDDLLAAFACGAAFAWDDWFTESIETSNFSSILDLLINCTTFIYIGATIPFSSWNDVSLTLVPWRLVVLGFSIIFLRRLPIMIIMQKIVPDLKTHREAVFSGHFGPIGVGALFISTLATAKLPTPQEPPETSLDILALTTQSLIYLLIFFSVLIHGLSIPFFTLGKNVHSRVHTMTRTWTQASGNEPSWLSRVKRVERPADDNPDVPKLEEKEVHDSPQVPPSGPATPDMVPGQRQISDDQVTRVGDQKEIVERPASEEEIPSQTRPPLTGSMTDPPQHDQRAIPTRAGLLRLASRTKRTPEEQAARQREKMIRDAWCRPERIDVVKKDEERVYKSGRWLVVERGDGDEVEVHNLPRETSKKSLRDLANLQVFSNPISDGSGPSKPGSARKFDLAKIVTPHSAGKQKVSQAQDPISGMPLPGQGPSSKTLSAQQLNNDDINSSDALPTLVSTVGEQSHSSKDVWDEGTKLVIENKDGTDVHVEPRPTHEIKSSRSLPKMTVASEQPSLLSSKAPLNASLPIFTSDGNVADSAHRMNDSKAPEKVVVKEDCDDEWEEDDFGPDLDGEGVPSSSKFYDGPVDCNQSTASHLLYPSRHSKRSKRKGNPLSPRQTVRSGWTAGGSHAVEFADTEKPSPRVARGRTKRSSRPSSPSRSIRFAEYPDRPSRSSSRFHKRSSSTKAYHKNSAGKNKMRLKKFVAPAVDSWLRSNLSSANHTPSNVEPSQASGYFVDGHSTSANAESSQRISSFPGGGHDDSPLPPGLPSRTSPIETDIREAAEQDDNQAQDK</sequence>
<keyword evidence="16" id="KW-1185">Reference proteome</keyword>
<evidence type="ECO:0000256" key="8">
    <source>
        <dbReference type="ARBA" id="ARBA00023065"/>
    </source>
</evidence>
<evidence type="ECO:0000256" key="4">
    <source>
        <dbReference type="ARBA" id="ARBA00022449"/>
    </source>
</evidence>
<evidence type="ECO:0000256" key="7">
    <source>
        <dbReference type="ARBA" id="ARBA00023053"/>
    </source>
</evidence>